<feature type="transmembrane region" description="Helical" evidence="1">
    <location>
        <begin position="157"/>
        <end position="173"/>
    </location>
</feature>
<dbReference type="Pfam" id="PF17906">
    <property type="entry name" value="HTH_48"/>
    <property type="match status" value="1"/>
</dbReference>
<dbReference type="GO" id="GO:0035861">
    <property type="term" value="C:site of double-strand break"/>
    <property type="evidence" value="ECO:0007669"/>
    <property type="project" value="TreeGrafter"/>
</dbReference>
<dbReference type="GO" id="GO:0031297">
    <property type="term" value="P:replication fork processing"/>
    <property type="evidence" value="ECO:0007669"/>
    <property type="project" value="TreeGrafter"/>
</dbReference>
<dbReference type="GO" id="GO:0003690">
    <property type="term" value="F:double-stranded DNA binding"/>
    <property type="evidence" value="ECO:0007669"/>
    <property type="project" value="TreeGrafter"/>
</dbReference>
<dbReference type="GO" id="GO:0046975">
    <property type="term" value="F:histone H3K36 methyltransferase activity"/>
    <property type="evidence" value="ECO:0007669"/>
    <property type="project" value="TreeGrafter"/>
</dbReference>
<dbReference type="Proteomes" id="UP000279307">
    <property type="component" value="Chromosome 13"/>
</dbReference>
<dbReference type="Gene3D" id="3.30.420.10">
    <property type="entry name" value="Ribonuclease H-like superfamily/Ribonuclease H"/>
    <property type="match status" value="1"/>
</dbReference>
<dbReference type="GO" id="GO:0000014">
    <property type="term" value="F:single-stranded DNA endodeoxyribonuclease activity"/>
    <property type="evidence" value="ECO:0007669"/>
    <property type="project" value="TreeGrafter"/>
</dbReference>
<keyword evidence="1" id="KW-1133">Transmembrane helix</keyword>
<sequence>MEKSKIRVIYEYEFRRGTTVSETARNINAVFGEGSTTKATVGNWSKNFRDGDFSLANEPRERPKTKVDNDHLRAVVESDPSQNLSPTDYHFFRNLDNLLVGKFFNSQQAVETAFRDFIDSRTPGFYSRGIDQLPLKWQNRYPQKRKDAKRSDDDRKATLILVVILVLVALGIPEDSRGGGFVRHATALMNVA</sequence>
<evidence type="ECO:0000256" key="1">
    <source>
        <dbReference type="SAM" id="Phobius"/>
    </source>
</evidence>
<protein>
    <recommendedName>
        <fullName evidence="2">Mos1 transposase HTH domain-containing protein</fullName>
    </recommendedName>
</protein>
<feature type="domain" description="Mos1 transposase HTH" evidence="2">
    <location>
        <begin position="3"/>
        <end position="52"/>
    </location>
</feature>
<evidence type="ECO:0000313" key="3">
    <source>
        <dbReference type="EMBL" id="RLU15141.1"/>
    </source>
</evidence>
<dbReference type="GO" id="GO:0003697">
    <property type="term" value="F:single-stranded DNA binding"/>
    <property type="evidence" value="ECO:0007669"/>
    <property type="project" value="TreeGrafter"/>
</dbReference>
<dbReference type="InterPro" id="IPR036397">
    <property type="entry name" value="RNaseH_sf"/>
</dbReference>
<dbReference type="GO" id="GO:0044547">
    <property type="term" value="F:DNA topoisomerase binding"/>
    <property type="evidence" value="ECO:0007669"/>
    <property type="project" value="TreeGrafter"/>
</dbReference>
<dbReference type="GO" id="GO:0000793">
    <property type="term" value="C:condensed chromosome"/>
    <property type="evidence" value="ECO:0007669"/>
    <property type="project" value="TreeGrafter"/>
</dbReference>
<dbReference type="GO" id="GO:0042800">
    <property type="term" value="F:histone H3K4 methyltransferase activity"/>
    <property type="evidence" value="ECO:0007669"/>
    <property type="project" value="TreeGrafter"/>
</dbReference>
<dbReference type="GO" id="GO:0000729">
    <property type="term" value="P:DNA double-strand break processing"/>
    <property type="evidence" value="ECO:0007669"/>
    <property type="project" value="TreeGrafter"/>
</dbReference>
<dbReference type="Gene3D" id="1.10.10.1450">
    <property type="match status" value="1"/>
</dbReference>
<keyword evidence="1" id="KW-0472">Membrane</keyword>
<reference evidence="3 4" key="1">
    <citation type="journal article" date="2018" name="Genome Res.">
        <title>The genomic architecture and molecular evolution of ant odorant receptors.</title>
        <authorList>
            <person name="McKenzie S.K."/>
            <person name="Kronauer D.J.C."/>
        </authorList>
    </citation>
    <scope>NUCLEOTIDE SEQUENCE [LARGE SCALE GENOMIC DNA]</scope>
    <source>
        <strain evidence="3">Clonal line C1</strain>
    </source>
</reference>
<dbReference type="AlphaFoldDB" id="A0A3L8D4S1"/>
<name>A0A3L8D4S1_OOCBI</name>
<dbReference type="InterPro" id="IPR041426">
    <property type="entry name" value="Mos1_HTH"/>
</dbReference>
<proteinExistence type="predicted"/>
<dbReference type="GO" id="GO:0006303">
    <property type="term" value="P:double-strand break repair via nonhomologous end joining"/>
    <property type="evidence" value="ECO:0007669"/>
    <property type="project" value="TreeGrafter"/>
</dbReference>
<keyword evidence="1" id="KW-0812">Transmembrane</keyword>
<dbReference type="GO" id="GO:0044774">
    <property type="term" value="P:mitotic DNA integrity checkpoint signaling"/>
    <property type="evidence" value="ECO:0007669"/>
    <property type="project" value="TreeGrafter"/>
</dbReference>
<evidence type="ECO:0000259" key="2">
    <source>
        <dbReference type="Pfam" id="PF17906"/>
    </source>
</evidence>
<evidence type="ECO:0000313" key="4">
    <source>
        <dbReference type="Proteomes" id="UP000279307"/>
    </source>
</evidence>
<accession>A0A3L8D4S1</accession>
<dbReference type="GO" id="GO:0005634">
    <property type="term" value="C:nucleus"/>
    <property type="evidence" value="ECO:0007669"/>
    <property type="project" value="TreeGrafter"/>
</dbReference>
<organism evidence="3 4">
    <name type="scientific">Ooceraea biroi</name>
    <name type="common">Clonal raider ant</name>
    <name type="synonym">Cerapachys biroi</name>
    <dbReference type="NCBI Taxonomy" id="2015173"/>
    <lineage>
        <taxon>Eukaryota</taxon>
        <taxon>Metazoa</taxon>
        <taxon>Ecdysozoa</taxon>
        <taxon>Arthropoda</taxon>
        <taxon>Hexapoda</taxon>
        <taxon>Insecta</taxon>
        <taxon>Pterygota</taxon>
        <taxon>Neoptera</taxon>
        <taxon>Endopterygota</taxon>
        <taxon>Hymenoptera</taxon>
        <taxon>Apocrita</taxon>
        <taxon>Aculeata</taxon>
        <taxon>Formicoidea</taxon>
        <taxon>Formicidae</taxon>
        <taxon>Dorylinae</taxon>
        <taxon>Ooceraea</taxon>
    </lineage>
</organism>
<dbReference type="PANTHER" id="PTHR46060:SF2">
    <property type="entry name" value="HISTONE-LYSINE N-METHYLTRANSFERASE SETMAR"/>
    <property type="match status" value="1"/>
</dbReference>
<comment type="caution">
    <text evidence="3">The sequence shown here is derived from an EMBL/GenBank/DDBJ whole genome shotgun (WGS) entry which is preliminary data.</text>
</comment>
<dbReference type="PANTHER" id="PTHR46060">
    <property type="entry name" value="MARINER MOS1 TRANSPOSASE-LIKE PROTEIN"/>
    <property type="match status" value="1"/>
</dbReference>
<dbReference type="GO" id="GO:0015074">
    <property type="term" value="P:DNA integration"/>
    <property type="evidence" value="ECO:0007669"/>
    <property type="project" value="TreeGrafter"/>
</dbReference>
<gene>
    <name evidence="3" type="ORF">DMN91_012135</name>
</gene>
<dbReference type="EMBL" id="QOIP01000013">
    <property type="protein sequence ID" value="RLU15141.1"/>
    <property type="molecule type" value="Genomic_DNA"/>
</dbReference>
<dbReference type="InterPro" id="IPR052709">
    <property type="entry name" value="Transposase-MT_Hybrid"/>
</dbReference>